<evidence type="ECO:0000256" key="8">
    <source>
        <dbReference type="RuleBase" id="RU363041"/>
    </source>
</evidence>
<comment type="similarity">
    <text evidence="2 8">Belongs to the 4-toluene sulfonate uptake permease (TSUP) (TC 2.A.102) family.</text>
</comment>
<keyword evidence="6 8" id="KW-1133">Transmembrane helix</keyword>
<keyword evidence="7 8" id="KW-0472">Membrane</keyword>
<dbReference type="AlphaFoldDB" id="A0A1I6P128"/>
<feature type="transmembrane region" description="Helical" evidence="8">
    <location>
        <begin position="58"/>
        <end position="74"/>
    </location>
</feature>
<feature type="transmembrane region" description="Helical" evidence="8">
    <location>
        <begin position="236"/>
        <end position="254"/>
    </location>
</feature>
<feature type="transmembrane region" description="Helical" evidence="8">
    <location>
        <begin position="86"/>
        <end position="102"/>
    </location>
</feature>
<reference evidence="10" key="1">
    <citation type="submission" date="2016-10" db="EMBL/GenBank/DDBJ databases">
        <authorList>
            <person name="Varghese N."/>
            <person name="Submissions S."/>
        </authorList>
    </citation>
    <scope>NUCLEOTIDE SEQUENCE [LARGE SCALE GENOMIC DNA]</scope>
    <source>
        <strain evidence="10">DSM 24450</strain>
    </source>
</reference>
<feature type="transmembrane region" description="Helical" evidence="8">
    <location>
        <begin position="108"/>
        <end position="127"/>
    </location>
</feature>
<dbReference type="PANTHER" id="PTHR30269">
    <property type="entry name" value="TRANSMEMBRANE PROTEIN YFCA"/>
    <property type="match status" value="1"/>
</dbReference>
<evidence type="ECO:0000313" key="9">
    <source>
        <dbReference type="EMBL" id="SFS33924.1"/>
    </source>
</evidence>
<keyword evidence="10" id="KW-1185">Reference proteome</keyword>
<organism evidence="9 10">
    <name type="scientific">Lutibacter maritimus</name>
    <dbReference type="NCBI Taxonomy" id="593133"/>
    <lineage>
        <taxon>Bacteria</taxon>
        <taxon>Pseudomonadati</taxon>
        <taxon>Bacteroidota</taxon>
        <taxon>Flavobacteriia</taxon>
        <taxon>Flavobacteriales</taxon>
        <taxon>Flavobacteriaceae</taxon>
        <taxon>Lutibacter</taxon>
    </lineage>
</organism>
<evidence type="ECO:0000256" key="4">
    <source>
        <dbReference type="ARBA" id="ARBA00022475"/>
    </source>
</evidence>
<evidence type="ECO:0000256" key="2">
    <source>
        <dbReference type="ARBA" id="ARBA00009142"/>
    </source>
</evidence>
<evidence type="ECO:0000256" key="6">
    <source>
        <dbReference type="ARBA" id="ARBA00022989"/>
    </source>
</evidence>
<keyword evidence="3" id="KW-0813">Transport</keyword>
<feature type="transmembrane region" description="Helical" evidence="8">
    <location>
        <begin position="139"/>
        <end position="160"/>
    </location>
</feature>
<dbReference type="EMBL" id="FOZP01000001">
    <property type="protein sequence ID" value="SFS33924.1"/>
    <property type="molecule type" value="Genomic_DNA"/>
</dbReference>
<dbReference type="Proteomes" id="UP000199312">
    <property type="component" value="Unassembled WGS sequence"/>
</dbReference>
<comment type="subcellular location">
    <subcellularLocation>
        <location evidence="1 8">Cell membrane</location>
        <topology evidence="1 8">Multi-pass membrane protein</topology>
    </subcellularLocation>
</comment>
<dbReference type="InterPro" id="IPR052017">
    <property type="entry name" value="TSUP"/>
</dbReference>
<name>A0A1I6P128_9FLAO</name>
<evidence type="ECO:0000256" key="1">
    <source>
        <dbReference type="ARBA" id="ARBA00004651"/>
    </source>
</evidence>
<dbReference type="InterPro" id="IPR002781">
    <property type="entry name" value="TM_pro_TauE-like"/>
</dbReference>
<dbReference type="STRING" id="593133.SAMN04488006_0797"/>
<keyword evidence="4 8" id="KW-1003">Cell membrane</keyword>
<dbReference type="PANTHER" id="PTHR30269:SF23">
    <property type="entry name" value="MEMBRANE TRANSPORTER PROTEIN YDHB-RELATED"/>
    <property type="match status" value="1"/>
</dbReference>
<dbReference type="GO" id="GO:0005886">
    <property type="term" value="C:plasma membrane"/>
    <property type="evidence" value="ECO:0007669"/>
    <property type="project" value="UniProtKB-SubCell"/>
</dbReference>
<evidence type="ECO:0000256" key="5">
    <source>
        <dbReference type="ARBA" id="ARBA00022692"/>
    </source>
</evidence>
<feature type="transmembrane region" description="Helical" evidence="8">
    <location>
        <begin position="212"/>
        <end position="230"/>
    </location>
</feature>
<dbReference type="Pfam" id="PF01925">
    <property type="entry name" value="TauE"/>
    <property type="match status" value="1"/>
</dbReference>
<proteinExistence type="inferred from homology"/>
<keyword evidence="5 8" id="KW-0812">Transmembrane</keyword>
<evidence type="ECO:0000256" key="3">
    <source>
        <dbReference type="ARBA" id="ARBA00022448"/>
    </source>
</evidence>
<protein>
    <recommendedName>
        <fullName evidence="8">Probable membrane transporter protein</fullName>
    </recommendedName>
</protein>
<sequence>MQYFTEILAPYHLSVLSFIVAFLAAILLGIGKAGVKGLGVLIVLLMAFVFGGKSSTGVLIPLMVIADIFAVIYYHRHTQWHYLKKLLPTMFLGVLIGVWVGNDISEVLFKQIMAVFILITVAIMIWMEKKKVTDIPKHWTFASGMGLLSGITSMIGNLAGSFADIYFLAMRLPKNEFIGTAAWLFFIINVFKLPFHIFVWKTLNLETFNLNLLMIPGIIAGFYIGVTVLKKINNQLYRKLIFIATVIGALLILIK</sequence>
<gene>
    <name evidence="9" type="ORF">SAMN04488006_0797</name>
</gene>
<accession>A0A1I6P128</accession>
<feature type="transmembrane region" description="Helical" evidence="8">
    <location>
        <begin position="12"/>
        <end position="30"/>
    </location>
</feature>
<feature type="transmembrane region" description="Helical" evidence="8">
    <location>
        <begin position="180"/>
        <end position="200"/>
    </location>
</feature>
<dbReference type="RefSeq" id="WP_245780594.1">
    <property type="nucleotide sequence ID" value="NZ_FOZP01000001.1"/>
</dbReference>
<evidence type="ECO:0000313" key="10">
    <source>
        <dbReference type="Proteomes" id="UP000199312"/>
    </source>
</evidence>
<evidence type="ECO:0000256" key="7">
    <source>
        <dbReference type="ARBA" id="ARBA00023136"/>
    </source>
</evidence>